<reference evidence="1" key="1">
    <citation type="journal article" date="2021" name="Front. Microbiol.">
        <title>Comprehensive Comparative Genomics and Phenotyping of Methylobacterium Species.</title>
        <authorList>
            <person name="Alessa O."/>
            <person name="Ogura Y."/>
            <person name="Fujitani Y."/>
            <person name="Takami H."/>
            <person name="Hayashi T."/>
            <person name="Sahin N."/>
            <person name="Tani A."/>
        </authorList>
    </citation>
    <scope>NUCLEOTIDE SEQUENCE</scope>
    <source>
        <strain evidence="1">DSM 19015</strain>
    </source>
</reference>
<sequence>MFDFTHAVLSLCQDLLHLPLCLNFGLLRLRLRRADLLTDYLSFFFQLLDSALKMLGLRPQQLLLEFGLRSGSVDDVEDAAPLSISHR</sequence>
<evidence type="ECO:0000313" key="1">
    <source>
        <dbReference type="EMBL" id="GJD97314.1"/>
    </source>
</evidence>
<proteinExistence type="predicted"/>
<organism evidence="1 2">
    <name type="scientific">Methylobacterium iners</name>
    <dbReference type="NCBI Taxonomy" id="418707"/>
    <lineage>
        <taxon>Bacteria</taxon>
        <taxon>Pseudomonadati</taxon>
        <taxon>Pseudomonadota</taxon>
        <taxon>Alphaproteobacteria</taxon>
        <taxon>Hyphomicrobiales</taxon>
        <taxon>Methylobacteriaceae</taxon>
        <taxon>Methylobacterium</taxon>
    </lineage>
</organism>
<name>A0ABQ4S2L2_9HYPH</name>
<protein>
    <submittedName>
        <fullName evidence="1">Uncharacterized protein</fullName>
    </submittedName>
</protein>
<evidence type="ECO:0000313" key="2">
    <source>
        <dbReference type="Proteomes" id="UP001055125"/>
    </source>
</evidence>
<dbReference type="EMBL" id="BPQP01000088">
    <property type="protein sequence ID" value="GJD97314.1"/>
    <property type="molecule type" value="Genomic_DNA"/>
</dbReference>
<accession>A0ABQ4S2L2</accession>
<comment type="caution">
    <text evidence="1">The sequence shown here is derived from an EMBL/GenBank/DDBJ whole genome shotgun (WGS) entry which is preliminary data.</text>
</comment>
<reference evidence="1" key="2">
    <citation type="submission" date="2021-08" db="EMBL/GenBank/DDBJ databases">
        <authorList>
            <person name="Tani A."/>
            <person name="Ola A."/>
            <person name="Ogura Y."/>
            <person name="Katsura K."/>
            <person name="Hayashi T."/>
        </authorList>
    </citation>
    <scope>NUCLEOTIDE SEQUENCE</scope>
    <source>
        <strain evidence="1">DSM 19015</strain>
    </source>
</reference>
<gene>
    <name evidence="1" type="ORF">OCOJLMKI_4543</name>
</gene>
<dbReference type="Proteomes" id="UP001055125">
    <property type="component" value="Unassembled WGS sequence"/>
</dbReference>
<keyword evidence="2" id="KW-1185">Reference proteome</keyword>